<proteinExistence type="predicted"/>
<keyword evidence="2" id="KW-0378">Hydrolase</keyword>
<name>U4L7L5_PYROM</name>
<dbReference type="InterPro" id="IPR027417">
    <property type="entry name" value="P-loop_NTPase"/>
</dbReference>
<feature type="domain" description="Lon protease AAA+ ATPase lid" evidence="1">
    <location>
        <begin position="33"/>
        <end position="62"/>
    </location>
</feature>
<accession>U4L7L5</accession>
<dbReference type="PANTHER" id="PTHR43718">
    <property type="entry name" value="LON PROTEASE"/>
    <property type="match status" value="1"/>
</dbReference>
<keyword evidence="3" id="KW-1185">Reference proteome</keyword>
<dbReference type="GO" id="GO:0005759">
    <property type="term" value="C:mitochondrial matrix"/>
    <property type="evidence" value="ECO:0007669"/>
    <property type="project" value="TreeGrafter"/>
</dbReference>
<dbReference type="STRING" id="1076935.U4L7L5"/>
<sequence length="82" mass="9491">MHQGHLILLCNYPATRVMAIAEKYLAPQAKELSGLKDVDVQLQQDAIEELIRPYCRESGLREDLCEPVFRDPASRETYRCRQ</sequence>
<dbReference type="GO" id="GO:0003697">
    <property type="term" value="F:single-stranded DNA binding"/>
    <property type="evidence" value="ECO:0007669"/>
    <property type="project" value="TreeGrafter"/>
</dbReference>
<dbReference type="GO" id="GO:0007005">
    <property type="term" value="P:mitochondrion organization"/>
    <property type="evidence" value="ECO:0007669"/>
    <property type="project" value="TreeGrafter"/>
</dbReference>
<dbReference type="GO" id="GO:0005524">
    <property type="term" value="F:ATP binding"/>
    <property type="evidence" value="ECO:0007669"/>
    <property type="project" value="InterPro"/>
</dbReference>
<evidence type="ECO:0000313" key="3">
    <source>
        <dbReference type="Proteomes" id="UP000018144"/>
    </source>
</evidence>
<gene>
    <name evidence="2" type="ORF">PCON_12213</name>
</gene>
<dbReference type="OrthoDB" id="2411602at2759"/>
<dbReference type="GO" id="GO:0004176">
    <property type="term" value="F:ATP-dependent peptidase activity"/>
    <property type="evidence" value="ECO:0007669"/>
    <property type="project" value="InterPro"/>
</dbReference>
<dbReference type="PANTHER" id="PTHR43718:SF2">
    <property type="entry name" value="LON PROTEASE HOMOLOG, MITOCHONDRIAL"/>
    <property type="match status" value="1"/>
</dbReference>
<dbReference type="SUPFAM" id="SSF52540">
    <property type="entry name" value="P-loop containing nucleoside triphosphate hydrolases"/>
    <property type="match status" value="1"/>
</dbReference>
<protein>
    <submittedName>
        <fullName evidence="2">Similar to Lon protease homolog, mitochondrial acc. no. Q4X0Z7</fullName>
    </submittedName>
</protein>
<dbReference type="InterPro" id="IPR054594">
    <property type="entry name" value="Lon_lid"/>
</dbReference>
<dbReference type="GO" id="GO:0004252">
    <property type="term" value="F:serine-type endopeptidase activity"/>
    <property type="evidence" value="ECO:0007669"/>
    <property type="project" value="InterPro"/>
</dbReference>
<dbReference type="Pfam" id="PF22667">
    <property type="entry name" value="Lon_lid"/>
    <property type="match status" value="1"/>
</dbReference>
<dbReference type="AlphaFoldDB" id="U4L7L5"/>
<dbReference type="GO" id="GO:0006515">
    <property type="term" value="P:protein quality control for misfolded or incompletely synthesized proteins"/>
    <property type="evidence" value="ECO:0007669"/>
    <property type="project" value="TreeGrafter"/>
</dbReference>
<dbReference type="Proteomes" id="UP000018144">
    <property type="component" value="Unassembled WGS sequence"/>
</dbReference>
<dbReference type="EMBL" id="HF935721">
    <property type="protein sequence ID" value="CCX12619.1"/>
    <property type="molecule type" value="Genomic_DNA"/>
</dbReference>
<evidence type="ECO:0000313" key="2">
    <source>
        <dbReference type="EMBL" id="CCX12619.1"/>
    </source>
</evidence>
<dbReference type="GO" id="GO:0051131">
    <property type="term" value="P:chaperone-mediated protein complex assembly"/>
    <property type="evidence" value="ECO:0007669"/>
    <property type="project" value="TreeGrafter"/>
</dbReference>
<reference evidence="2 3" key="1">
    <citation type="journal article" date="2013" name="PLoS Genet.">
        <title>The genome and development-dependent transcriptomes of Pyronema confluens: a window into fungal evolution.</title>
        <authorList>
            <person name="Traeger S."/>
            <person name="Altegoer F."/>
            <person name="Freitag M."/>
            <person name="Gabaldon T."/>
            <person name="Kempken F."/>
            <person name="Kumar A."/>
            <person name="Marcet-Houben M."/>
            <person name="Poggeler S."/>
            <person name="Stajich J.E."/>
            <person name="Nowrousian M."/>
        </authorList>
    </citation>
    <scope>NUCLEOTIDE SEQUENCE [LARGE SCALE GENOMIC DNA]</scope>
    <source>
        <strain evidence="3">CBS 100304</strain>
        <tissue evidence="2">Vegetative mycelium</tissue>
    </source>
</reference>
<dbReference type="InterPro" id="IPR027065">
    <property type="entry name" value="Lon_Prtase"/>
</dbReference>
<dbReference type="Gene3D" id="1.10.8.60">
    <property type="match status" value="1"/>
</dbReference>
<keyword evidence="2" id="KW-0645">Protease</keyword>
<evidence type="ECO:0000259" key="1">
    <source>
        <dbReference type="Pfam" id="PF22667"/>
    </source>
</evidence>
<organism evidence="2 3">
    <name type="scientific">Pyronema omphalodes (strain CBS 100304)</name>
    <name type="common">Pyronema confluens</name>
    <dbReference type="NCBI Taxonomy" id="1076935"/>
    <lineage>
        <taxon>Eukaryota</taxon>
        <taxon>Fungi</taxon>
        <taxon>Dikarya</taxon>
        <taxon>Ascomycota</taxon>
        <taxon>Pezizomycotina</taxon>
        <taxon>Pezizomycetes</taxon>
        <taxon>Pezizales</taxon>
        <taxon>Pyronemataceae</taxon>
        <taxon>Pyronema</taxon>
    </lineage>
</organism>